<dbReference type="Proteomes" id="UP000289440">
    <property type="component" value="Chromosome"/>
</dbReference>
<dbReference type="EMBL" id="LR214951">
    <property type="protein sequence ID" value="VEU59161.1"/>
    <property type="molecule type" value="Genomic_DNA"/>
</dbReference>
<sequence>MFDLIKNSYDSFGDNFDFNKNKKWNLITSSKFEEINFHLPQIFLYTDYNIAKAKWNFIIHNSEYFRLWYFAFAPIFSIPLYQHNKTFEYIYDIKHNDNYSYFEHESIMNDLKDKIFKKSSTKVNKIIKTKFISSKDKYTDIIEATSYGYKLEKAIEYVTRKAGNGKYYDVEIEWDKFTPIVETVKLEITELEHYKKNNNIQTKISNILIAKNFVVKIL</sequence>
<accession>A0A449A4H9</accession>
<dbReference type="RefSeq" id="WP_129719568.1">
    <property type="nucleotide sequence ID" value="NZ_LR214951.1"/>
</dbReference>
<dbReference type="KEGG" id="mnu:NCTC10166_00118"/>
<organism evidence="1 2">
    <name type="scientific">Mesomycoplasma neurolyticum</name>
    <dbReference type="NCBI Taxonomy" id="2120"/>
    <lineage>
        <taxon>Bacteria</taxon>
        <taxon>Bacillati</taxon>
        <taxon>Mycoplasmatota</taxon>
        <taxon>Mycoplasmoidales</taxon>
        <taxon>Metamycoplasmataceae</taxon>
        <taxon>Mesomycoplasma</taxon>
    </lineage>
</organism>
<dbReference type="AlphaFoldDB" id="A0A449A4H9"/>
<proteinExistence type="predicted"/>
<gene>
    <name evidence="1" type="ORF">NCTC10166_00118</name>
</gene>
<evidence type="ECO:0000313" key="2">
    <source>
        <dbReference type="Proteomes" id="UP000289440"/>
    </source>
</evidence>
<protein>
    <submittedName>
        <fullName evidence="1">Uncharacterized protein</fullName>
    </submittedName>
</protein>
<evidence type="ECO:0000313" key="1">
    <source>
        <dbReference type="EMBL" id="VEU59161.1"/>
    </source>
</evidence>
<keyword evidence="2" id="KW-1185">Reference proteome</keyword>
<dbReference type="OrthoDB" id="8477532at2"/>
<reference evidence="1 2" key="1">
    <citation type="submission" date="2019-01" db="EMBL/GenBank/DDBJ databases">
        <authorList>
            <consortium name="Pathogen Informatics"/>
        </authorList>
    </citation>
    <scope>NUCLEOTIDE SEQUENCE [LARGE SCALE GENOMIC DNA]</scope>
    <source>
        <strain evidence="1 2">NCTC10166</strain>
    </source>
</reference>
<name>A0A449A4H9_9BACT</name>